<dbReference type="GO" id="GO:0016740">
    <property type="term" value="F:transferase activity"/>
    <property type="evidence" value="ECO:0007669"/>
    <property type="project" value="UniProtKB-KW"/>
</dbReference>
<dbReference type="EMBL" id="JAULJQ010000004">
    <property type="protein sequence ID" value="MDO2409254.1"/>
    <property type="molecule type" value="Genomic_DNA"/>
</dbReference>
<evidence type="ECO:0000313" key="4">
    <source>
        <dbReference type="EMBL" id="MDO2409254.1"/>
    </source>
</evidence>
<name>A0ABT8T7T7_9BACT</name>
<accession>A0ABT8T7T7</accession>
<proteinExistence type="inferred from homology"/>
<dbReference type="InterPro" id="IPR003362">
    <property type="entry name" value="Bact_transf"/>
</dbReference>
<dbReference type="RefSeq" id="WP_302244115.1">
    <property type="nucleotide sequence ID" value="NZ_JAULJQ010000004.1"/>
</dbReference>
<dbReference type="Pfam" id="PF02397">
    <property type="entry name" value="Bac_transf"/>
    <property type="match status" value="1"/>
</dbReference>
<dbReference type="PANTHER" id="PTHR30576:SF10">
    <property type="entry name" value="SLL5057 PROTEIN"/>
    <property type="match status" value="1"/>
</dbReference>
<keyword evidence="4" id="KW-0808">Transferase</keyword>
<keyword evidence="2" id="KW-1133">Transmembrane helix</keyword>
<gene>
    <name evidence="4" type="ORF">Q2362_03955</name>
</gene>
<keyword evidence="2" id="KW-0812">Transmembrane</keyword>
<reference evidence="4 5" key="1">
    <citation type="submission" date="2023-06" db="EMBL/GenBank/DDBJ databases">
        <title>Campylobacter magnum sp. nov., isolated from cecal contents of domestic pigs (Sus scrofa domesticus).</title>
        <authorList>
            <person name="Papic B."/>
            <person name="Gruntar I."/>
        </authorList>
    </citation>
    <scope>NUCLEOTIDE SEQUENCE [LARGE SCALE GENOMIC DNA]</scope>
    <source>
        <strain evidence="5">34484-21</strain>
    </source>
</reference>
<evidence type="ECO:0000256" key="2">
    <source>
        <dbReference type="SAM" id="Phobius"/>
    </source>
</evidence>
<sequence length="217" mass="25363">MKYLKKRIRAIFLPQNQRRKSLIDKLLVLLTSPIWLPVMFIISVILKLKEPKEPVFFIQNRLGQNGKVFKCLKFRTMRSDQSFMDEFLRQNPDEAAYYAKYHKFINDPRISAFGAFLRKSSLDELPQLINVLLGEMSLVGPRPYMVNERHEMKGFLSGILLIRPGITGLWQISGRSNTSFRSRLRIDLLYIKNWSLLFDFEIMIKTIFAVLKSKGAS</sequence>
<feature type="domain" description="Bacterial sugar transferase" evidence="3">
    <location>
        <begin position="20"/>
        <end position="212"/>
    </location>
</feature>
<keyword evidence="5" id="KW-1185">Reference proteome</keyword>
<comment type="caution">
    <text evidence="4">The sequence shown here is derived from an EMBL/GenBank/DDBJ whole genome shotgun (WGS) entry which is preliminary data.</text>
</comment>
<comment type="similarity">
    <text evidence="1">Belongs to the bacterial sugar transferase family.</text>
</comment>
<evidence type="ECO:0000259" key="3">
    <source>
        <dbReference type="Pfam" id="PF02397"/>
    </source>
</evidence>
<dbReference type="PANTHER" id="PTHR30576">
    <property type="entry name" value="COLANIC BIOSYNTHESIS UDP-GLUCOSE LIPID CARRIER TRANSFERASE"/>
    <property type="match status" value="1"/>
</dbReference>
<evidence type="ECO:0000313" key="5">
    <source>
        <dbReference type="Proteomes" id="UP001171111"/>
    </source>
</evidence>
<evidence type="ECO:0000256" key="1">
    <source>
        <dbReference type="ARBA" id="ARBA00006464"/>
    </source>
</evidence>
<feature type="transmembrane region" description="Helical" evidence="2">
    <location>
        <begin position="26"/>
        <end position="46"/>
    </location>
</feature>
<keyword evidence="2" id="KW-0472">Membrane</keyword>
<organism evidence="4 5">
    <name type="scientific">Campylobacter magnus</name>
    <dbReference type="NCBI Taxonomy" id="3026462"/>
    <lineage>
        <taxon>Bacteria</taxon>
        <taxon>Pseudomonadati</taxon>
        <taxon>Campylobacterota</taxon>
        <taxon>Epsilonproteobacteria</taxon>
        <taxon>Campylobacterales</taxon>
        <taxon>Campylobacteraceae</taxon>
        <taxon>Campylobacter</taxon>
    </lineage>
</organism>
<protein>
    <submittedName>
        <fullName evidence="4">Sugar transferase</fullName>
    </submittedName>
</protein>
<dbReference type="Proteomes" id="UP001171111">
    <property type="component" value="Unassembled WGS sequence"/>
</dbReference>